<organism evidence="2 3">
    <name type="scientific">Candidatus Xianfuyuplasma coldseepsis</name>
    <dbReference type="NCBI Taxonomy" id="2782163"/>
    <lineage>
        <taxon>Bacteria</taxon>
        <taxon>Bacillati</taxon>
        <taxon>Mycoplasmatota</taxon>
        <taxon>Mollicutes</taxon>
        <taxon>Candidatus Izemoplasmatales</taxon>
        <taxon>Candidatus Izemoplasmataceae</taxon>
        <taxon>Candidatus Xianfuyuplasma</taxon>
    </lineage>
</organism>
<dbReference type="PROSITE" id="PS51819">
    <property type="entry name" value="VOC"/>
    <property type="match status" value="1"/>
</dbReference>
<gene>
    <name evidence="2" type="ORF">G4Z02_05900</name>
</gene>
<evidence type="ECO:0000313" key="2">
    <source>
        <dbReference type="EMBL" id="QMS85302.1"/>
    </source>
</evidence>
<dbReference type="Pfam" id="PF00903">
    <property type="entry name" value="Glyoxalase"/>
    <property type="match status" value="1"/>
</dbReference>
<feature type="domain" description="VOC" evidence="1">
    <location>
        <begin position="4"/>
        <end position="121"/>
    </location>
</feature>
<dbReference type="AlphaFoldDB" id="A0A7L7KSQ6"/>
<dbReference type="PANTHER" id="PTHR36503:SF1">
    <property type="entry name" value="BLR2520 PROTEIN"/>
    <property type="match status" value="1"/>
</dbReference>
<dbReference type="InterPro" id="IPR029068">
    <property type="entry name" value="Glyas_Bleomycin-R_OHBP_Dase"/>
</dbReference>
<dbReference type="RefSeq" id="WP_258877093.1">
    <property type="nucleotide sequence ID" value="NZ_CP048914.1"/>
</dbReference>
<dbReference type="InterPro" id="IPR037523">
    <property type="entry name" value="VOC_core"/>
</dbReference>
<accession>A0A7L7KSQ6</accession>
<reference evidence="2 3" key="1">
    <citation type="submission" date="2020-02" db="EMBL/GenBank/DDBJ databases">
        <authorList>
            <person name="Zheng R.K."/>
            <person name="Sun C.M."/>
        </authorList>
    </citation>
    <scope>NUCLEOTIDE SEQUENCE [LARGE SCALE GENOMIC DNA]</scope>
    <source>
        <strain evidence="3">zrk13</strain>
    </source>
</reference>
<dbReference type="InterPro" id="IPR004360">
    <property type="entry name" value="Glyas_Fos-R_dOase_dom"/>
</dbReference>
<dbReference type="EMBL" id="CP048914">
    <property type="protein sequence ID" value="QMS85302.1"/>
    <property type="molecule type" value="Genomic_DNA"/>
</dbReference>
<protein>
    <submittedName>
        <fullName evidence="2">VOC family protein</fullName>
    </submittedName>
</protein>
<dbReference type="SUPFAM" id="SSF54593">
    <property type="entry name" value="Glyoxalase/Bleomycin resistance protein/Dihydroxybiphenyl dioxygenase"/>
    <property type="match status" value="1"/>
</dbReference>
<dbReference type="Gene3D" id="3.10.180.10">
    <property type="entry name" value="2,3-Dihydroxybiphenyl 1,2-Dioxygenase, domain 1"/>
    <property type="match status" value="1"/>
</dbReference>
<proteinExistence type="predicted"/>
<sequence>MELGAFSISLTVKDLQVSYEFYRKLGFTKLGGDIEYNYLILKNGDAVIGLFQGMFEKNILTFNPGWNTNAEEVNPFTDVRQIEQELQSKGIQLIETTTTTEGIGHITLVDPDGNPILIDQHR</sequence>
<keyword evidence="3" id="KW-1185">Reference proteome</keyword>
<dbReference type="PANTHER" id="PTHR36503">
    <property type="entry name" value="BLR2520 PROTEIN"/>
    <property type="match status" value="1"/>
</dbReference>
<evidence type="ECO:0000313" key="3">
    <source>
        <dbReference type="Proteomes" id="UP000514720"/>
    </source>
</evidence>
<name>A0A7L7KSQ6_9MOLU</name>
<dbReference type="KEGG" id="xcl:G4Z02_05900"/>
<dbReference type="Proteomes" id="UP000514720">
    <property type="component" value="Chromosome"/>
</dbReference>
<dbReference type="CDD" id="cd06587">
    <property type="entry name" value="VOC"/>
    <property type="match status" value="1"/>
</dbReference>
<evidence type="ECO:0000259" key="1">
    <source>
        <dbReference type="PROSITE" id="PS51819"/>
    </source>
</evidence>